<reference evidence="3 4" key="1">
    <citation type="submission" date="2015-06" db="EMBL/GenBank/DDBJ databases">
        <authorList>
            <person name="Xie B.-B."/>
            <person name="Rong J.-C."/>
            <person name="Qin Q.-L."/>
            <person name="Zhang Y.-Z."/>
        </authorList>
    </citation>
    <scope>NUCLEOTIDE SEQUENCE [LARGE SCALE GENOMIC DNA]</scope>
    <source>
        <strain evidence="3 4">JCM 20779</strain>
    </source>
</reference>
<name>A0ABN5CKY0_PSEO7</name>
<dbReference type="InterPro" id="IPR015421">
    <property type="entry name" value="PyrdxlP-dep_Trfase_major"/>
</dbReference>
<accession>A0ABN5CKY0</accession>
<dbReference type="Gene3D" id="3.40.640.10">
    <property type="entry name" value="Type I PLP-dependent aspartate aminotransferase-like (Major domain)"/>
    <property type="match status" value="1"/>
</dbReference>
<feature type="domain" description="Aminotransferase class V" evidence="2">
    <location>
        <begin position="32"/>
        <end position="428"/>
    </location>
</feature>
<dbReference type="Pfam" id="PF00266">
    <property type="entry name" value="Aminotran_5"/>
    <property type="match status" value="1"/>
</dbReference>
<dbReference type="InterPro" id="IPR000192">
    <property type="entry name" value="Aminotrans_V_dom"/>
</dbReference>
<dbReference type="InterPro" id="IPR015422">
    <property type="entry name" value="PyrdxlP-dep_Trfase_small"/>
</dbReference>
<dbReference type="PANTHER" id="PTHR43586:SF8">
    <property type="entry name" value="CYSTEINE DESULFURASE 1, CHLOROPLASTIC"/>
    <property type="match status" value="1"/>
</dbReference>
<proteinExistence type="predicted"/>
<keyword evidence="4" id="KW-1185">Reference proteome</keyword>
<keyword evidence="1" id="KW-0663">Pyridoxal phosphate</keyword>
<evidence type="ECO:0000313" key="4">
    <source>
        <dbReference type="Proteomes" id="UP000016521"/>
    </source>
</evidence>
<sequence length="482" mass="52624">MNSLENYFFPYREGIIGTEHKVSRNNQSKSLIYADWTASGRLYEPIERYISQELGPYIANTHTESNETSRVMTKAYHEAQDIIKAHVNADDNDILLFAGNGSTAAVNKLQRLMALKGPRVGAEPLPVVFVTHMEHYSNHASWLACEVEVVVIPAAKGKPASDLAAFKRLLSAYEGRKIIGAFSAASNASGVCTQLSSLAALVHQYGGVCIADFAAAAPYLEINMHPERDECRLDAVFFSPHKFLGGPGASGVLIFNKNLYQLNTPDQPGGGTVESVDKQGNPTYIADITQREDGGTPGTLQAVRAALAVVLKEKMGVKNILAREKELRFLLAQQLREISGLHIVEDQPVEKLGIISFFVNNLDHNDIAEELDNQFAIQVRGGISCVGYYAHHIFKKEFEKLGCGVKSATPAGWVRISLHPTMTTAEINDIGTAVKAVVEQLKSNKKASSKLSTDKLMALREVELFSPTISWNKQNEGVAVGV</sequence>
<organism evidence="3 4">
    <name type="scientific">Pseudoalteromonas piscicida</name>
    <dbReference type="NCBI Taxonomy" id="43662"/>
    <lineage>
        <taxon>Bacteria</taxon>
        <taxon>Pseudomonadati</taxon>
        <taxon>Pseudomonadota</taxon>
        <taxon>Gammaproteobacteria</taxon>
        <taxon>Alteromonadales</taxon>
        <taxon>Pseudoalteromonadaceae</taxon>
        <taxon>Pseudoalteromonas</taxon>
    </lineage>
</organism>
<dbReference type="Proteomes" id="UP000016521">
    <property type="component" value="Chromosome I"/>
</dbReference>
<dbReference type="EMBL" id="CP011924">
    <property type="protein sequence ID" value="ATD08864.1"/>
    <property type="molecule type" value="Genomic_DNA"/>
</dbReference>
<dbReference type="PANTHER" id="PTHR43586">
    <property type="entry name" value="CYSTEINE DESULFURASE"/>
    <property type="match status" value="1"/>
</dbReference>
<dbReference type="RefSeq" id="WP_010368723.1">
    <property type="nucleotide sequence ID" value="NZ_CP011924.1"/>
</dbReference>
<evidence type="ECO:0000259" key="2">
    <source>
        <dbReference type="Pfam" id="PF00266"/>
    </source>
</evidence>
<protein>
    <recommendedName>
        <fullName evidence="2">Aminotransferase class V domain-containing protein</fullName>
    </recommendedName>
</protein>
<gene>
    <name evidence="3" type="ORF">PPIS_a4204</name>
</gene>
<dbReference type="InterPro" id="IPR015424">
    <property type="entry name" value="PyrdxlP-dep_Trfase"/>
</dbReference>
<dbReference type="Gene3D" id="3.90.1150.10">
    <property type="entry name" value="Aspartate Aminotransferase, domain 1"/>
    <property type="match status" value="1"/>
</dbReference>
<evidence type="ECO:0000256" key="1">
    <source>
        <dbReference type="ARBA" id="ARBA00022898"/>
    </source>
</evidence>
<evidence type="ECO:0000313" key="3">
    <source>
        <dbReference type="EMBL" id="ATD08864.1"/>
    </source>
</evidence>
<dbReference type="SUPFAM" id="SSF53383">
    <property type="entry name" value="PLP-dependent transferases"/>
    <property type="match status" value="1"/>
</dbReference>